<evidence type="ECO:0000256" key="6">
    <source>
        <dbReference type="ARBA" id="ARBA00022695"/>
    </source>
</evidence>
<dbReference type="Gene3D" id="3.40.50.620">
    <property type="entry name" value="HUPs"/>
    <property type="match status" value="1"/>
</dbReference>
<dbReference type="InterPro" id="IPR014729">
    <property type="entry name" value="Rossmann-like_a/b/a_fold"/>
</dbReference>
<evidence type="ECO:0000259" key="15">
    <source>
        <dbReference type="SMART" id="SM00904"/>
    </source>
</evidence>
<accession>A0ABT1E5Q2</accession>
<comment type="catalytic activity">
    <reaction evidence="13 14">
        <text>FMN + ATP + H(+) = FAD + diphosphate</text>
        <dbReference type="Rhea" id="RHEA:17237"/>
        <dbReference type="ChEBI" id="CHEBI:15378"/>
        <dbReference type="ChEBI" id="CHEBI:30616"/>
        <dbReference type="ChEBI" id="CHEBI:33019"/>
        <dbReference type="ChEBI" id="CHEBI:57692"/>
        <dbReference type="ChEBI" id="CHEBI:58210"/>
        <dbReference type="EC" id="2.7.7.2"/>
    </reaction>
</comment>
<evidence type="ECO:0000256" key="5">
    <source>
        <dbReference type="ARBA" id="ARBA00022679"/>
    </source>
</evidence>
<keyword evidence="17" id="KW-1185">Reference proteome</keyword>
<dbReference type="PANTHER" id="PTHR22749">
    <property type="entry name" value="RIBOFLAVIN KINASE/FMN ADENYLYLTRANSFERASE"/>
    <property type="match status" value="1"/>
</dbReference>
<dbReference type="Pfam" id="PF06574">
    <property type="entry name" value="FAD_syn"/>
    <property type="match status" value="1"/>
</dbReference>
<dbReference type="EMBL" id="JAMZFW010000002">
    <property type="protein sequence ID" value="MCP1101170.1"/>
    <property type="molecule type" value="Genomic_DNA"/>
</dbReference>
<keyword evidence="10 14" id="KW-0067">ATP-binding</keyword>
<evidence type="ECO:0000256" key="11">
    <source>
        <dbReference type="ARBA" id="ARBA00023268"/>
    </source>
</evidence>
<keyword evidence="9 14" id="KW-0274">FAD</keyword>
<dbReference type="SUPFAM" id="SSF82114">
    <property type="entry name" value="Riboflavin kinase-like"/>
    <property type="match status" value="1"/>
</dbReference>
<evidence type="ECO:0000256" key="12">
    <source>
        <dbReference type="ARBA" id="ARBA00047880"/>
    </source>
</evidence>
<evidence type="ECO:0000256" key="3">
    <source>
        <dbReference type="ARBA" id="ARBA00022630"/>
    </source>
</evidence>
<organism evidence="16 17">
    <name type="scientific">Aequitasia blattaphilus</name>
    <dbReference type="NCBI Taxonomy" id="2949332"/>
    <lineage>
        <taxon>Bacteria</taxon>
        <taxon>Bacillati</taxon>
        <taxon>Bacillota</taxon>
        <taxon>Clostridia</taxon>
        <taxon>Lachnospirales</taxon>
        <taxon>Lachnospiraceae</taxon>
        <taxon>Aequitasia</taxon>
    </lineage>
</organism>
<evidence type="ECO:0000256" key="8">
    <source>
        <dbReference type="ARBA" id="ARBA00022777"/>
    </source>
</evidence>
<dbReference type="Pfam" id="PF01687">
    <property type="entry name" value="Flavokinase"/>
    <property type="match status" value="1"/>
</dbReference>
<dbReference type="EC" id="2.7.1.26" evidence="14"/>
<dbReference type="GO" id="GO:0003919">
    <property type="term" value="F:FMN adenylyltransferase activity"/>
    <property type="evidence" value="ECO:0007669"/>
    <property type="project" value="UniProtKB-EC"/>
</dbReference>
<keyword evidence="6 14" id="KW-0548">Nucleotidyltransferase</keyword>
<evidence type="ECO:0000256" key="10">
    <source>
        <dbReference type="ARBA" id="ARBA00022840"/>
    </source>
</evidence>
<gene>
    <name evidence="16" type="ORF">NK125_01920</name>
</gene>
<protein>
    <recommendedName>
        <fullName evidence="14">Riboflavin biosynthesis protein</fullName>
    </recommendedName>
    <domain>
        <recommendedName>
            <fullName evidence="14">Riboflavin kinase</fullName>
            <ecNumber evidence="14">2.7.1.26</ecNumber>
        </recommendedName>
        <alternativeName>
            <fullName evidence="14">Flavokinase</fullName>
        </alternativeName>
    </domain>
    <domain>
        <recommendedName>
            <fullName evidence="14">FMN adenylyltransferase</fullName>
            <ecNumber evidence="14">2.7.7.2</ecNumber>
        </recommendedName>
        <alternativeName>
            <fullName evidence="14">FAD pyrophosphorylase</fullName>
        </alternativeName>
        <alternativeName>
            <fullName evidence="14">FAD synthase</fullName>
        </alternativeName>
    </domain>
</protein>
<dbReference type="NCBIfam" id="TIGR00083">
    <property type="entry name" value="ribF"/>
    <property type="match status" value="1"/>
</dbReference>
<name>A0ABT1E5Q2_9FIRM</name>
<evidence type="ECO:0000256" key="9">
    <source>
        <dbReference type="ARBA" id="ARBA00022827"/>
    </source>
</evidence>
<evidence type="ECO:0000313" key="16">
    <source>
        <dbReference type="EMBL" id="MCP1101170.1"/>
    </source>
</evidence>
<evidence type="ECO:0000256" key="13">
    <source>
        <dbReference type="ARBA" id="ARBA00049494"/>
    </source>
</evidence>
<evidence type="ECO:0000256" key="7">
    <source>
        <dbReference type="ARBA" id="ARBA00022741"/>
    </source>
</evidence>
<dbReference type="GO" id="GO:0008531">
    <property type="term" value="F:riboflavin kinase activity"/>
    <property type="evidence" value="ECO:0007669"/>
    <property type="project" value="UniProtKB-EC"/>
</dbReference>
<keyword evidence="8 14" id="KW-0418">Kinase</keyword>
<dbReference type="InterPro" id="IPR023465">
    <property type="entry name" value="Riboflavin_kinase_dom_sf"/>
</dbReference>
<comment type="catalytic activity">
    <reaction evidence="12 14">
        <text>riboflavin + ATP = FMN + ADP + H(+)</text>
        <dbReference type="Rhea" id="RHEA:14357"/>
        <dbReference type="ChEBI" id="CHEBI:15378"/>
        <dbReference type="ChEBI" id="CHEBI:30616"/>
        <dbReference type="ChEBI" id="CHEBI:57986"/>
        <dbReference type="ChEBI" id="CHEBI:58210"/>
        <dbReference type="ChEBI" id="CHEBI:456216"/>
        <dbReference type="EC" id="2.7.1.26"/>
    </reaction>
</comment>
<evidence type="ECO:0000256" key="1">
    <source>
        <dbReference type="ARBA" id="ARBA00004726"/>
    </source>
</evidence>
<dbReference type="PANTHER" id="PTHR22749:SF6">
    <property type="entry name" value="RIBOFLAVIN KINASE"/>
    <property type="match status" value="1"/>
</dbReference>
<dbReference type="PIRSF" id="PIRSF004491">
    <property type="entry name" value="FAD_Synth"/>
    <property type="match status" value="1"/>
</dbReference>
<comment type="caution">
    <text evidence="16">The sequence shown here is derived from an EMBL/GenBank/DDBJ whole genome shotgun (WGS) entry which is preliminary data.</text>
</comment>
<keyword evidence="5 14" id="KW-0808">Transferase</keyword>
<keyword evidence="3 14" id="KW-0285">Flavoprotein</keyword>
<comment type="pathway">
    <text evidence="2 14">Cofactor biosynthesis; FMN biosynthesis; FMN from riboflavin (ATP route): step 1/1.</text>
</comment>
<dbReference type="InterPro" id="IPR015864">
    <property type="entry name" value="FAD_synthase"/>
</dbReference>
<evidence type="ECO:0000256" key="4">
    <source>
        <dbReference type="ARBA" id="ARBA00022643"/>
    </source>
</evidence>
<feature type="domain" description="Riboflavin kinase" evidence="15">
    <location>
        <begin position="176"/>
        <end position="301"/>
    </location>
</feature>
<dbReference type="SUPFAM" id="SSF52374">
    <property type="entry name" value="Nucleotidylyl transferase"/>
    <property type="match status" value="1"/>
</dbReference>
<dbReference type="InterPro" id="IPR002606">
    <property type="entry name" value="Riboflavin_kinase_bac"/>
</dbReference>
<dbReference type="Proteomes" id="UP001523566">
    <property type="component" value="Unassembled WGS sequence"/>
</dbReference>
<evidence type="ECO:0000256" key="14">
    <source>
        <dbReference type="PIRNR" id="PIRNR004491"/>
    </source>
</evidence>
<dbReference type="CDD" id="cd02064">
    <property type="entry name" value="FAD_synthetase_N"/>
    <property type="match status" value="1"/>
</dbReference>
<reference evidence="16 17" key="1">
    <citation type="journal article" date="2022" name="Genome Biol. Evol.">
        <title>Host diet, physiology and behaviors set the stage for Lachnospiraceae cladogenesis.</title>
        <authorList>
            <person name="Vera-Ponce De Leon A."/>
            <person name="Schneider M."/>
            <person name="Jahnes B.C."/>
            <person name="Sadowski V."/>
            <person name="Camuy-Velez L.A."/>
            <person name="Duan J."/>
            <person name="Sabree Z.L."/>
        </authorList>
    </citation>
    <scope>NUCLEOTIDE SEQUENCE [LARGE SCALE GENOMIC DNA]</scope>
    <source>
        <strain evidence="16 17">PAL113</strain>
    </source>
</reference>
<comment type="similarity">
    <text evidence="14">Belongs to the ribF family.</text>
</comment>
<dbReference type="InterPro" id="IPR015865">
    <property type="entry name" value="Riboflavin_kinase_bac/euk"/>
</dbReference>
<dbReference type="SMART" id="SM00904">
    <property type="entry name" value="Flavokinase"/>
    <property type="match status" value="1"/>
</dbReference>
<keyword evidence="7 14" id="KW-0547">Nucleotide-binding</keyword>
<evidence type="ECO:0000313" key="17">
    <source>
        <dbReference type="Proteomes" id="UP001523566"/>
    </source>
</evidence>
<comment type="pathway">
    <text evidence="1 14">Cofactor biosynthesis; FAD biosynthesis; FAD from FMN: step 1/1.</text>
</comment>
<proteinExistence type="inferred from homology"/>
<dbReference type="InterPro" id="IPR023468">
    <property type="entry name" value="Riboflavin_kinase"/>
</dbReference>
<evidence type="ECO:0000256" key="2">
    <source>
        <dbReference type="ARBA" id="ARBA00005201"/>
    </source>
</evidence>
<keyword evidence="4 14" id="KW-0288">FMN</keyword>
<sequence length="303" mass="35393">MFYTPSREEQRSAITIGKFDGLHLGHQMLVNEMVKRGKQENLRSVVCVMDFEPLWKEKDITPKLLMTKDERERRLKGKVDEVLNLPFDKEFRELTPEEFVREIIFKKLKAKYVVVGEDFHFGFQKAGNVEVLKSLENKYGYKTVVVVKKKYKNHIISSTYIKELITEGRVSTANKLLGYSYGFSGEVMRGNRIGRTLGFPTINVYPHKYKLLPPFGVYFNKVKLDGKWYPGIGNLGVKPTVMADSDVLIESFLFSYEGNAYGKQVEIELKKFQREEIKFESLEKMKERVDFDIREGKEYFTNR</sequence>
<dbReference type="Gene3D" id="2.40.30.30">
    <property type="entry name" value="Riboflavin kinase-like"/>
    <property type="match status" value="1"/>
</dbReference>
<dbReference type="NCBIfam" id="NF004162">
    <property type="entry name" value="PRK05627.1-5"/>
    <property type="match status" value="1"/>
</dbReference>
<keyword evidence="11" id="KW-0511">Multifunctional enzyme</keyword>
<dbReference type="EC" id="2.7.7.2" evidence="14"/>